<reference evidence="1 2" key="1">
    <citation type="journal article" date="2007" name="Photosyn. Res.">
        <title>Complete nucleotide sequence of the freshwater unicellular cyanobacterium Synechococcus elongatus PCC 6301 chromosome: gene content and organization.</title>
        <authorList>
            <person name="Sugita C."/>
            <person name="Ogata K."/>
            <person name="Shikata M."/>
            <person name="Jikuya H."/>
            <person name="Takano J."/>
            <person name="Furumichi M."/>
            <person name="Kanehisa M."/>
            <person name="Omata T."/>
            <person name="Sugiura M."/>
            <person name="Sugita M."/>
        </authorList>
    </citation>
    <scope>NUCLEOTIDE SEQUENCE [LARGE SCALE GENOMIC DNA]</scope>
    <source>
        <strain evidence="2">ATCC 27144 / PCC 6301 / SAUG 1402/1</strain>
    </source>
</reference>
<dbReference type="KEGG" id="syc:syc0626_d"/>
<evidence type="ECO:0000313" key="2">
    <source>
        <dbReference type="Proteomes" id="UP000001175"/>
    </source>
</evidence>
<sequence length="42" mass="4821">MGLVDQILDRLQDLARRLIEALFGPEAQPEPEPIPVPVRDRR</sequence>
<protein>
    <submittedName>
        <fullName evidence="1">Uncharacterized protein</fullName>
    </submittedName>
</protein>
<dbReference type="eggNOG" id="ENOG5033D0Q">
    <property type="taxonomic scope" value="Bacteria"/>
</dbReference>
<proteinExistence type="predicted"/>
<accession>A0A0H3K6R3</accession>
<dbReference type="AlphaFoldDB" id="A0A0H3K6R3"/>
<gene>
    <name evidence="1" type="ordered locus">syc0626_d</name>
</gene>
<dbReference type="RefSeq" id="WP_011242938.1">
    <property type="nucleotide sequence ID" value="NC_006576.1"/>
</dbReference>
<name>A0A0H3K6R3_SYNP6</name>
<dbReference type="Proteomes" id="UP000001175">
    <property type="component" value="Chromosome"/>
</dbReference>
<dbReference type="GeneID" id="72429766"/>
<evidence type="ECO:0000313" key="1">
    <source>
        <dbReference type="EMBL" id="BAD78816.1"/>
    </source>
</evidence>
<organism evidence="1 2">
    <name type="scientific">Synechococcus sp. (strain ATCC 27144 / PCC 6301 / SAUG 1402/1)</name>
    <name type="common">Anacystis nidulans</name>
    <dbReference type="NCBI Taxonomy" id="269084"/>
    <lineage>
        <taxon>Bacteria</taxon>
        <taxon>Bacillati</taxon>
        <taxon>Cyanobacteriota</taxon>
        <taxon>Cyanophyceae</taxon>
        <taxon>Synechococcales</taxon>
        <taxon>Synechococcaceae</taxon>
        <taxon>Synechococcus</taxon>
    </lineage>
</organism>
<dbReference type="EMBL" id="AP008231">
    <property type="protein sequence ID" value="BAD78816.1"/>
    <property type="molecule type" value="Genomic_DNA"/>
</dbReference>